<evidence type="ECO:0000313" key="1">
    <source>
        <dbReference type="EMBL" id="WUV48061.1"/>
    </source>
</evidence>
<accession>A0ABZ1YYF7</accession>
<gene>
    <name evidence="1" type="ORF">OG563_07605</name>
</gene>
<evidence type="ECO:0000313" key="2">
    <source>
        <dbReference type="Proteomes" id="UP001432062"/>
    </source>
</evidence>
<protein>
    <recommendedName>
        <fullName evidence="3">Uroporphyrinogen decarboxylase (URO-D) domain-containing protein</fullName>
    </recommendedName>
</protein>
<dbReference type="EMBL" id="CP109441">
    <property type="protein sequence ID" value="WUV48061.1"/>
    <property type="molecule type" value="Genomic_DNA"/>
</dbReference>
<keyword evidence="2" id="KW-1185">Reference proteome</keyword>
<evidence type="ECO:0008006" key="3">
    <source>
        <dbReference type="Google" id="ProtNLM"/>
    </source>
</evidence>
<sequence>MGSRGVHFVGSFPGASTDDAMRAMLDAAGPRLRTLPTGETRRYEFYIQPIIEDLVAQGALEVKKPGTWRSSRERTIHRVPSGRELTGDMMELGYLAEAQEALPIFRDLRTARELPELTLQIGMPTDFTLAFIAMGIPGVRSHRKAFRDATVRDIAAIHELVGTEDVVVQLEATAEMVLMAKAQPLHRRLEAALRLGEGIAALAESTPAGTRFGVHLCVGSMHNKSRASMRDLRPFVELANSVVRQWPSDRPLTYVHGPLAAGDIPPSADPAFYAPLADLSLGEGMNFYAGFVHDTPTVPEQVETLRLIENALSRPVDGVASACGLGRRSRPIADALAARADTLAAS</sequence>
<reference evidence="1" key="1">
    <citation type="submission" date="2022-10" db="EMBL/GenBank/DDBJ databases">
        <title>The complete genomes of actinobacterial strains from the NBC collection.</title>
        <authorList>
            <person name="Joergensen T.S."/>
            <person name="Alvarez Arevalo M."/>
            <person name="Sterndorff E.B."/>
            <person name="Faurdal D."/>
            <person name="Vuksanovic O."/>
            <person name="Mourched A.-S."/>
            <person name="Charusanti P."/>
            <person name="Shaw S."/>
            <person name="Blin K."/>
            <person name="Weber T."/>
        </authorList>
    </citation>
    <scope>NUCLEOTIDE SEQUENCE</scope>
    <source>
        <strain evidence="1">NBC_01482</strain>
    </source>
</reference>
<dbReference type="RefSeq" id="WP_329412370.1">
    <property type="nucleotide sequence ID" value="NZ_CP109441.1"/>
</dbReference>
<proteinExistence type="predicted"/>
<organism evidence="1 2">
    <name type="scientific">Nocardia vinacea</name>
    <dbReference type="NCBI Taxonomy" id="96468"/>
    <lineage>
        <taxon>Bacteria</taxon>
        <taxon>Bacillati</taxon>
        <taxon>Actinomycetota</taxon>
        <taxon>Actinomycetes</taxon>
        <taxon>Mycobacteriales</taxon>
        <taxon>Nocardiaceae</taxon>
        <taxon>Nocardia</taxon>
    </lineage>
</organism>
<name>A0ABZ1YYF7_9NOCA</name>
<dbReference type="Proteomes" id="UP001432062">
    <property type="component" value="Chromosome"/>
</dbReference>